<keyword evidence="2" id="KW-1185">Reference proteome</keyword>
<accession>A0ACC0YI76</accession>
<name>A0ACC0YI76_9ROSI</name>
<reference evidence="2" key="1">
    <citation type="journal article" date="2023" name="G3 (Bethesda)">
        <title>Genome assembly and association tests identify interacting loci associated with vigor, precocity, and sex in interspecific pistachio rootstocks.</title>
        <authorList>
            <person name="Palmer W."/>
            <person name="Jacygrad E."/>
            <person name="Sagayaradj S."/>
            <person name="Cavanaugh K."/>
            <person name="Han R."/>
            <person name="Bertier L."/>
            <person name="Beede B."/>
            <person name="Kafkas S."/>
            <person name="Golino D."/>
            <person name="Preece J."/>
            <person name="Michelmore R."/>
        </authorList>
    </citation>
    <scope>NUCLEOTIDE SEQUENCE [LARGE SCALE GENOMIC DNA]</scope>
</reference>
<evidence type="ECO:0000313" key="2">
    <source>
        <dbReference type="Proteomes" id="UP001163603"/>
    </source>
</evidence>
<sequence length="78" mass="7698">MVKGWKEMMIRGEGGGSSEGLSLSNAVLFFCAVIVTLSVISAVIFSCAGGASKDEASNSHAEAYSSTCVAGCGAACGG</sequence>
<evidence type="ECO:0000313" key="1">
    <source>
        <dbReference type="EMBL" id="KAJ0037715.1"/>
    </source>
</evidence>
<gene>
    <name evidence="1" type="ORF">Pint_22092</name>
</gene>
<proteinExistence type="predicted"/>
<comment type="caution">
    <text evidence="1">The sequence shown here is derived from an EMBL/GenBank/DDBJ whole genome shotgun (WGS) entry which is preliminary data.</text>
</comment>
<dbReference type="EMBL" id="CM047741">
    <property type="protein sequence ID" value="KAJ0037715.1"/>
    <property type="molecule type" value="Genomic_DNA"/>
</dbReference>
<organism evidence="1 2">
    <name type="scientific">Pistacia integerrima</name>
    <dbReference type="NCBI Taxonomy" id="434235"/>
    <lineage>
        <taxon>Eukaryota</taxon>
        <taxon>Viridiplantae</taxon>
        <taxon>Streptophyta</taxon>
        <taxon>Embryophyta</taxon>
        <taxon>Tracheophyta</taxon>
        <taxon>Spermatophyta</taxon>
        <taxon>Magnoliopsida</taxon>
        <taxon>eudicotyledons</taxon>
        <taxon>Gunneridae</taxon>
        <taxon>Pentapetalae</taxon>
        <taxon>rosids</taxon>
        <taxon>malvids</taxon>
        <taxon>Sapindales</taxon>
        <taxon>Anacardiaceae</taxon>
        <taxon>Pistacia</taxon>
    </lineage>
</organism>
<protein>
    <submittedName>
        <fullName evidence="1">Uncharacterized protein</fullName>
    </submittedName>
</protein>
<dbReference type="Proteomes" id="UP001163603">
    <property type="component" value="Chromosome 6"/>
</dbReference>